<dbReference type="SUPFAM" id="SSF55785">
    <property type="entry name" value="PYP-like sensor domain (PAS domain)"/>
    <property type="match status" value="1"/>
</dbReference>
<gene>
    <name evidence="6" type="ORF">CLV84_0698</name>
</gene>
<evidence type="ECO:0000256" key="1">
    <source>
        <dbReference type="ARBA" id="ARBA00023015"/>
    </source>
</evidence>
<dbReference type="GO" id="GO:0003677">
    <property type="term" value="F:DNA binding"/>
    <property type="evidence" value="ECO:0007669"/>
    <property type="project" value="UniProtKB-KW"/>
</dbReference>
<dbReference type="SUPFAM" id="SSF46894">
    <property type="entry name" value="C-terminal effector domain of the bipartite response regulators"/>
    <property type="match status" value="1"/>
</dbReference>
<keyword evidence="7" id="KW-1185">Reference proteome</keyword>
<keyword evidence="1" id="KW-0805">Transcription regulation</keyword>
<dbReference type="AlphaFoldDB" id="A0A2S6I8B8"/>
<reference evidence="6 7" key="1">
    <citation type="submission" date="2018-02" db="EMBL/GenBank/DDBJ databases">
        <title>Genomic Encyclopedia of Archaeal and Bacterial Type Strains, Phase II (KMG-II): from individual species to whole genera.</title>
        <authorList>
            <person name="Goeker M."/>
        </authorList>
    </citation>
    <scope>NUCLEOTIDE SEQUENCE [LARGE SCALE GENOMIC DNA]</scope>
    <source>
        <strain evidence="6 7">DSM 29526</strain>
    </source>
</reference>
<proteinExistence type="predicted"/>
<dbReference type="PANTHER" id="PTHR44688:SF16">
    <property type="entry name" value="DNA-BINDING TRANSCRIPTIONAL ACTIVATOR DEVR_DOSR"/>
    <property type="match status" value="1"/>
</dbReference>
<keyword evidence="3" id="KW-0804">Transcription</keyword>
<sequence>MYPMLTSPKRSPSALPKRGADPSLPPFSSDPVFEQLLAHASVYCYSVDYATSRFRYVSPGIFSLLGYERLAWQFGGPLAAFEHVHPDDRECVRKIYAEIHRELLRHAPEVRTELGFVFTCRMRTARDHYLHLSHQLTFPGVDDRGRPLWDFTLVSDITALKVPQVCQLQIRCDHLPAPANRKTLVFTCHATVTFSRREIEILQLVAQGLESQAIADRLFISYHTVCTHRKNLLRKAGVKSPVELVGFGRGVGLV</sequence>
<dbReference type="PROSITE" id="PS00622">
    <property type="entry name" value="HTH_LUXR_1"/>
    <property type="match status" value="1"/>
</dbReference>
<evidence type="ECO:0000256" key="4">
    <source>
        <dbReference type="SAM" id="MobiDB-lite"/>
    </source>
</evidence>
<accession>A0A2S6I8B8</accession>
<keyword evidence="2" id="KW-0238">DNA-binding</keyword>
<evidence type="ECO:0000313" key="7">
    <source>
        <dbReference type="Proteomes" id="UP000237662"/>
    </source>
</evidence>
<dbReference type="InterPro" id="IPR036388">
    <property type="entry name" value="WH-like_DNA-bd_sf"/>
</dbReference>
<protein>
    <submittedName>
        <fullName evidence="6">LuxR family transcriptional regulator</fullName>
    </submittedName>
</protein>
<dbReference type="InterPro" id="IPR016032">
    <property type="entry name" value="Sig_transdc_resp-reg_C-effctor"/>
</dbReference>
<dbReference type="PROSITE" id="PS50043">
    <property type="entry name" value="HTH_LUXR_2"/>
    <property type="match status" value="1"/>
</dbReference>
<dbReference type="Pfam" id="PF00196">
    <property type="entry name" value="GerE"/>
    <property type="match status" value="1"/>
</dbReference>
<feature type="domain" description="HTH luxR-type" evidence="5">
    <location>
        <begin position="187"/>
        <end position="252"/>
    </location>
</feature>
<dbReference type="Gene3D" id="3.30.450.20">
    <property type="entry name" value="PAS domain"/>
    <property type="match status" value="1"/>
</dbReference>
<name>A0A2S6I8B8_9BACT</name>
<feature type="region of interest" description="Disordered" evidence="4">
    <location>
        <begin position="1"/>
        <end position="20"/>
    </location>
</feature>
<dbReference type="PRINTS" id="PR00038">
    <property type="entry name" value="HTHLUXR"/>
</dbReference>
<dbReference type="InterPro" id="IPR000792">
    <property type="entry name" value="Tscrpt_reg_LuxR_C"/>
</dbReference>
<dbReference type="GO" id="GO:0006355">
    <property type="term" value="P:regulation of DNA-templated transcription"/>
    <property type="evidence" value="ECO:0007669"/>
    <property type="project" value="InterPro"/>
</dbReference>
<dbReference type="InterPro" id="IPR035965">
    <property type="entry name" value="PAS-like_dom_sf"/>
</dbReference>
<dbReference type="SMART" id="SM00421">
    <property type="entry name" value="HTH_LUXR"/>
    <property type="match status" value="1"/>
</dbReference>
<evidence type="ECO:0000259" key="5">
    <source>
        <dbReference type="PROSITE" id="PS50043"/>
    </source>
</evidence>
<evidence type="ECO:0000256" key="2">
    <source>
        <dbReference type="ARBA" id="ARBA00023125"/>
    </source>
</evidence>
<dbReference type="Proteomes" id="UP000237662">
    <property type="component" value="Unassembled WGS sequence"/>
</dbReference>
<dbReference type="RefSeq" id="WP_104418337.1">
    <property type="nucleotide sequence ID" value="NZ_PTJC01000005.1"/>
</dbReference>
<comment type="caution">
    <text evidence="6">The sequence shown here is derived from an EMBL/GenBank/DDBJ whole genome shotgun (WGS) entry which is preliminary data.</text>
</comment>
<dbReference type="Gene3D" id="1.10.10.10">
    <property type="entry name" value="Winged helix-like DNA-binding domain superfamily/Winged helix DNA-binding domain"/>
    <property type="match status" value="1"/>
</dbReference>
<dbReference type="CDD" id="cd00130">
    <property type="entry name" value="PAS"/>
    <property type="match status" value="1"/>
</dbReference>
<dbReference type="EMBL" id="PTJC01000005">
    <property type="protein sequence ID" value="PPK87747.1"/>
    <property type="molecule type" value="Genomic_DNA"/>
</dbReference>
<dbReference type="OrthoDB" id="1727128at2"/>
<evidence type="ECO:0000256" key="3">
    <source>
        <dbReference type="ARBA" id="ARBA00023163"/>
    </source>
</evidence>
<dbReference type="CDD" id="cd06170">
    <property type="entry name" value="LuxR_C_like"/>
    <property type="match status" value="1"/>
</dbReference>
<evidence type="ECO:0000313" key="6">
    <source>
        <dbReference type="EMBL" id="PPK87747.1"/>
    </source>
</evidence>
<dbReference type="InterPro" id="IPR000014">
    <property type="entry name" value="PAS"/>
</dbReference>
<dbReference type="PANTHER" id="PTHR44688">
    <property type="entry name" value="DNA-BINDING TRANSCRIPTIONAL ACTIVATOR DEVR_DOSR"/>
    <property type="match status" value="1"/>
</dbReference>
<organism evidence="6 7">
    <name type="scientific">Neolewinella xylanilytica</name>
    <dbReference type="NCBI Taxonomy" id="1514080"/>
    <lineage>
        <taxon>Bacteria</taxon>
        <taxon>Pseudomonadati</taxon>
        <taxon>Bacteroidota</taxon>
        <taxon>Saprospiria</taxon>
        <taxon>Saprospirales</taxon>
        <taxon>Lewinellaceae</taxon>
        <taxon>Neolewinella</taxon>
    </lineage>
</organism>